<organism evidence="2 3">
    <name type="scientific">Podospora aff. communis PSN243</name>
    <dbReference type="NCBI Taxonomy" id="3040156"/>
    <lineage>
        <taxon>Eukaryota</taxon>
        <taxon>Fungi</taxon>
        <taxon>Dikarya</taxon>
        <taxon>Ascomycota</taxon>
        <taxon>Pezizomycotina</taxon>
        <taxon>Sordariomycetes</taxon>
        <taxon>Sordariomycetidae</taxon>
        <taxon>Sordariales</taxon>
        <taxon>Podosporaceae</taxon>
        <taxon>Podospora</taxon>
    </lineage>
</organism>
<accession>A0AAV9GN05</accession>
<sequence length="94" mass="9974">MIPRITPRVRTLLPTGTRQSRFYATGGPGEKGAEQRAGTANSVPIWVVIGGATLAVGGIWATMFGNPHKVADVATESDPDAVKHMKPNHGTLKR</sequence>
<protein>
    <submittedName>
        <fullName evidence="2">Uncharacterized protein</fullName>
    </submittedName>
</protein>
<comment type="caution">
    <text evidence="2">The sequence shown here is derived from an EMBL/GenBank/DDBJ whole genome shotgun (WGS) entry which is preliminary data.</text>
</comment>
<gene>
    <name evidence="2" type="ORF">QBC34DRAFT_406286</name>
</gene>
<dbReference type="AlphaFoldDB" id="A0AAV9GN05"/>
<reference evidence="2" key="2">
    <citation type="submission" date="2023-05" db="EMBL/GenBank/DDBJ databases">
        <authorList>
            <consortium name="Lawrence Berkeley National Laboratory"/>
            <person name="Steindorff A."/>
            <person name="Hensen N."/>
            <person name="Bonometti L."/>
            <person name="Westerberg I."/>
            <person name="Brannstrom I.O."/>
            <person name="Guillou S."/>
            <person name="Cros-Aarteil S."/>
            <person name="Calhoun S."/>
            <person name="Haridas S."/>
            <person name="Kuo A."/>
            <person name="Mondo S."/>
            <person name="Pangilinan J."/>
            <person name="Riley R."/>
            <person name="Labutti K."/>
            <person name="Andreopoulos B."/>
            <person name="Lipzen A."/>
            <person name="Chen C."/>
            <person name="Yanf M."/>
            <person name="Daum C."/>
            <person name="Ng V."/>
            <person name="Clum A."/>
            <person name="Ohm R."/>
            <person name="Martin F."/>
            <person name="Silar P."/>
            <person name="Natvig D."/>
            <person name="Lalanne C."/>
            <person name="Gautier V."/>
            <person name="Ament-Velasquez S.L."/>
            <person name="Kruys A."/>
            <person name="Hutchinson M.I."/>
            <person name="Powell A.J."/>
            <person name="Barry K."/>
            <person name="Miller A.N."/>
            <person name="Grigoriev I.V."/>
            <person name="Debuchy R."/>
            <person name="Gladieux P."/>
            <person name="Thoren M.H."/>
            <person name="Johannesson H."/>
        </authorList>
    </citation>
    <scope>NUCLEOTIDE SEQUENCE</scope>
    <source>
        <strain evidence="2">PSN243</strain>
    </source>
</reference>
<evidence type="ECO:0000313" key="3">
    <source>
        <dbReference type="Proteomes" id="UP001321760"/>
    </source>
</evidence>
<keyword evidence="3" id="KW-1185">Reference proteome</keyword>
<evidence type="ECO:0000313" key="2">
    <source>
        <dbReference type="EMBL" id="KAK4448880.1"/>
    </source>
</evidence>
<feature type="region of interest" description="Disordered" evidence="1">
    <location>
        <begin position="1"/>
        <end position="38"/>
    </location>
</feature>
<evidence type="ECO:0000256" key="1">
    <source>
        <dbReference type="SAM" id="MobiDB-lite"/>
    </source>
</evidence>
<dbReference type="EMBL" id="MU865940">
    <property type="protein sequence ID" value="KAK4448880.1"/>
    <property type="molecule type" value="Genomic_DNA"/>
</dbReference>
<dbReference type="Proteomes" id="UP001321760">
    <property type="component" value="Unassembled WGS sequence"/>
</dbReference>
<reference evidence="2" key="1">
    <citation type="journal article" date="2023" name="Mol. Phylogenet. Evol.">
        <title>Genome-scale phylogeny and comparative genomics of the fungal order Sordariales.</title>
        <authorList>
            <person name="Hensen N."/>
            <person name="Bonometti L."/>
            <person name="Westerberg I."/>
            <person name="Brannstrom I.O."/>
            <person name="Guillou S."/>
            <person name="Cros-Aarteil S."/>
            <person name="Calhoun S."/>
            <person name="Haridas S."/>
            <person name="Kuo A."/>
            <person name="Mondo S."/>
            <person name="Pangilinan J."/>
            <person name="Riley R."/>
            <person name="LaButti K."/>
            <person name="Andreopoulos B."/>
            <person name="Lipzen A."/>
            <person name="Chen C."/>
            <person name="Yan M."/>
            <person name="Daum C."/>
            <person name="Ng V."/>
            <person name="Clum A."/>
            <person name="Steindorff A."/>
            <person name="Ohm R.A."/>
            <person name="Martin F."/>
            <person name="Silar P."/>
            <person name="Natvig D.O."/>
            <person name="Lalanne C."/>
            <person name="Gautier V."/>
            <person name="Ament-Velasquez S.L."/>
            <person name="Kruys A."/>
            <person name="Hutchinson M.I."/>
            <person name="Powell A.J."/>
            <person name="Barry K."/>
            <person name="Miller A.N."/>
            <person name="Grigoriev I.V."/>
            <person name="Debuchy R."/>
            <person name="Gladieux P."/>
            <person name="Hiltunen Thoren M."/>
            <person name="Johannesson H."/>
        </authorList>
    </citation>
    <scope>NUCLEOTIDE SEQUENCE</scope>
    <source>
        <strain evidence="2">PSN243</strain>
    </source>
</reference>
<name>A0AAV9GN05_9PEZI</name>
<proteinExistence type="predicted"/>